<name>A0A6J4V821_9BACT</name>
<organism evidence="3">
    <name type="scientific">uncultured Thermomicrobiales bacterium</name>
    <dbReference type="NCBI Taxonomy" id="1645740"/>
    <lineage>
        <taxon>Bacteria</taxon>
        <taxon>Pseudomonadati</taxon>
        <taxon>Thermomicrobiota</taxon>
        <taxon>Thermomicrobia</taxon>
        <taxon>Thermomicrobiales</taxon>
        <taxon>environmental samples</taxon>
    </lineage>
</organism>
<evidence type="ECO:0000256" key="1">
    <source>
        <dbReference type="SAM" id="Phobius"/>
    </source>
</evidence>
<protein>
    <recommendedName>
        <fullName evidence="2">SLH domain-containing protein</fullName>
    </recommendedName>
</protein>
<dbReference type="PROSITE" id="PS51272">
    <property type="entry name" value="SLH"/>
    <property type="match status" value="1"/>
</dbReference>
<feature type="transmembrane region" description="Helical" evidence="1">
    <location>
        <begin position="37"/>
        <end position="57"/>
    </location>
</feature>
<dbReference type="EMBL" id="CADCWN010000161">
    <property type="protein sequence ID" value="CAA9571622.1"/>
    <property type="molecule type" value="Genomic_DNA"/>
</dbReference>
<accession>A0A6J4V821</accession>
<evidence type="ECO:0000313" key="3">
    <source>
        <dbReference type="EMBL" id="CAA9571622.1"/>
    </source>
</evidence>
<dbReference type="InterPro" id="IPR001119">
    <property type="entry name" value="SLH_dom"/>
</dbReference>
<proteinExistence type="predicted"/>
<dbReference type="AlphaFoldDB" id="A0A6J4V821"/>
<feature type="domain" description="SLH" evidence="2">
    <location>
        <begin position="57"/>
        <end position="126"/>
    </location>
</feature>
<keyword evidence="1" id="KW-1133">Transmembrane helix</keyword>
<reference evidence="3" key="1">
    <citation type="submission" date="2020-02" db="EMBL/GenBank/DDBJ databases">
        <authorList>
            <person name="Meier V. D."/>
        </authorList>
    </citation>
    <scope>NUCLEOTIDE SEQUENCE</scope>
    <source>
        <strain evidence="3">AVDCRST_MAG18</strain>
    </source>
</reference>
<gene>
    <name evidence="3" type="ORF">AVDCRST_MAG18-2039</name>
</gene>
<sequence>MVEPTMREILVELTALRAEVHQQRRAMGRARRLRRPVPLMIVALLVALLPLSLLAAAPTFSDLNVAAEVHRGNIQAIGNAGITAGLVDPSDPNARLYNPQGPVTREEMTSFLARTAGLGGNPPVTNAATVGGLPASGLARINRAPTVGPITLTSSPQVLTTTTLDAPGPGFALVSGAGVFYAAPGETNAMASVRVRYVEGSAASPPLYAVIGTIPATALEQSLSPVWMFRLPEGGTRTFVIEALIDPASTGAVVAANVALTALYVPFGPTGAQASASDMDFPAEGWPRHP</sequence>
<keyword evidence="1" id="KW-0812">Transmembrane</keyword>
<keyword evidence="1" id="KW-0472">Membrane</keyword>
<evidence type="ECO:0000259" key="2">
    <source>
        <dbReference type="PROSITE" id="PS51272"/>
    </source>
</evidence>